<dbReference type="CDD" id="cd02947">
    <property type="entry name" value="TRX_family"/>
    <property type="match status" value="1"/>
</dbReference>
<gene>
    <name evidence="3" type="ORF">AA314_00218</name>
    <name evidence="4" type="ORF">ATI61_12213</name>
</gene>
<dbReference type="RefSeq" id="WP_147333260.1">
    <property type="nucleotide sequence ID" value="NZ_CP011509.1"/>
</dbReference>
<dbReference type="InterPro" id="IPR013766">
    <property type="entry name" value="Thioredoxin_domain"/>
</dbReference>
<evidence type="ECO:0000256" key="1">
    <source>
        <dbReference type="SAM" id="SignalP"/>
    </source>
</evidence>
<reference evidence="4 6" key="2">
    <citation type="submission" date="2018-08" db="EMBL/GenBank/DDBJ databases">
        <title>Genomic Encyclopedia of Archaeal and Bacterial Type Strains, Phase II (KMG-II): from individual species to whole genera.</title>
        <authorList>
            <person name="Goeker M."/>
        </authorList>
    </citation>
    <scope>NUCLEOTIDE SEQUENCE [LARGE SCALE GENOMIC DNA]</scope>
    <source>
        <strain evidence="4 6">DSM 2261</strain>
    </source>
</reference>
<organism evidence="3 5">
    <name type="scientific">Archangium gephyra</name>
    <dbReference type="NCBI Taxonomy" id="48"/>
    <lineage>
        <taxon>Bacteria</taxon>
        <taxon>Pseudomonadati</taxon>
        <taxon>Myxococcota</taxon>
        <taxon>Myxococcia</taxon>
        <taxon>Myxococcales</taxon>
        <taxon>Cystobacterineae</taxon>
        <taxon>Archangiaceae</taxon>
        <taxon>Archangium</taxon>
    </lineage>
</organism>
<keyword evidence="1" id="KW-0732">Signal</keyword>
<dbReference type="SUPFAM" id="SSF48695">
    <property type="entry name" value="Multiheme cytochromes"/>
    <property type="match status" value="1"/>
</dbReference>
<feature type="chain" id="PRO_5042232593" evidence="1">
    <location>
        <begin position="26"/>
        <end position="210"/>
    </location>
</feature>
<keyword evidence="4" id="KW-0413">Isomerase</keyword>
<dbReference type="AlphaFoldDB" id="A0AAC8TA96"/>
<dbReference type="PROSITE" id="PS51352">
    <property type="entry name" value="THIOREDOXIN_2"/>
    <property type="match status" value="1"/>
</dbReference>
<reference evidence="3 5" key="1">
    <citation type="submission" date="2015-05" db="EMBL/GenBank/DDBJ databases">
        <title>Genome assembly of Archangium gephyra DSM 2261.</title>
        <authorList>
            <person name="Sharma G."/>
            <person name="Subramanian S."/>
        </authorList>
    </citation>
    <scope>NUCLEOTIDE SEQUENCE [LARGE SCALE GENOMIC DNA]</scope>
    <source>
        <strain evidence="3 5">DSM 2261</strain>
    </source>
</reference>
<evidence type="ECO:0000313" key="3">
    <source>
        <dbReference type="EMBL" id="AKI98591.1"/>
    </source>
</evidence>
<dbReference type="EMBL" id="CP011509">
    <property type="protein sequence ID" value="AKI98591.1"/>
    <property type="molecule type" value="Genomic_DNA"/>
</dbReference>
<proteinExistence type="predicted"/>
<evidence type="ECO:0000313" key="4">
    <source>
        <dbReference type="EMBL" id="REG20313.1"/>
    </source>
</evidence>
<evidence type="ECO:0000313" key="5">
    <source>
        <dbReference type="Proteomes" id="UP000035579"/>
    </source>
</evidence>
<dbReference type="Proteomes" id="UP000256345">
    <property type="component" value="Unassembled WGS sequence"/>
</dbReference>
<dbReference type="PROSITE" id="PS51257">
    <property type="entry name" value="PROKAR_LIPOPROTEIN"/>
    <property type="match status" value="1"/>
</dbReference>
<protein>
    <submittedName>
        <fullName evidence="3">Cobalt/zinc/cadmium efflux RND transporter, membrane fusion protein, CzcB family</fullName>
    </submittedName>
    <submittedName>
        <fullName evidence="4">Thiol-disulfide isomerase/thioredoxin</fullName>
    </submittedName>
</protein>
<keyword evidence="6" id="KW-1185">Reference proteome</keyword>
<dbReference type="KEGG" id="age:AA314_00218"/>
<name>A0AAC8TA96_9BACT</name>
<sequence>MRWMKTLCVLGGLAAAGCATPSAHGNLSSLSVASSQDAAFCEHRIPQENCTRCHPELAPRFQAAKDWCGEHGVPESQCFTCHPDLSFEPLPVLAPGADLVKLSHEGEDVPELAPHAVPGKVTVFDFYADWCPPCRKVDAHMFSLLNTRQDIAYRKLNVVSWDSPLAKRHLGQVENLPYLVVYGKDGKQVRTVKGFDLAALNAALAEAGAR</sequence>
<dbReference type="EMBL" id="QUMU01000022">
    <property type="protein sequence ID" value="REG20313.1"/>
    <property type="molecule type" value="Genomic_DNA"/>
</dbReference>
<feature type="domain" description="Thioredoxin" evidence="2">
    <location>
        <begin position="88"/>
        <end position="209"/>
    </location>
</feature>
<dbReference type="Proteomes" id="UP000035579">
    <property type="component" value="Chromosome"/>
</dbReference>
<dbReference type="Pfam" id="PF00085">
    <property type="entry name" value="Thioredoxin"/>
    <property type="match status" value="1"/>
</dbReference>
<dbReference type="Gene3D" id="3.40.30.10">
    <property type="entry name" value="Glutaredoxin"/>
    <property type="match status" value="1"/>
</dbReference>
<evidence type="ECO:0000259" key="2">
    <source>
        <dbReference type="PROSITE" id="PS51352"/>
    </source>
</evidence>
<evidence type="ECO:0000313" key="6">
    <source>
        <dbReference type="Proteomes" id="UP000256345"/>
    </source>
</evidence>
<dbReference type="SUPFAM" id="SSF52833">
    <property type="entry name" value="Thioredoxin-like"/>
    <property type="match status" value="1"/>
</dbReference>
<accession>A0AAC8TA96</accession>
<dbReference type="GO" id="GO:0016853">
    <property type="term" value="F:isomerase activity"/>
    <property type="evidence" value="ECO:0007669"/>
    <property type="project" value="UniProtKB-KW"/>
</dbReference>
<feature type="signal peptide" evidence="1">
    <location>
        <begin position="1"/>
        <end position="25"/>
    </location>
</feature>
<dbReference type="InterPro" id="IPR036249">
    <property type="entry name" value="Thioredoxin-like_sf"/>
</dbReference>
<dbReference type="InterPro" id="IPR036280">
    <property type="entry name" value="Multihaem_cyt_sf"/>
</dbReference>